<dbReference type="PANTHER" id="PTHR47707:SF1">
    <property type="entry name" value="NUDIX HYDROLASE FAMILY PROTEIN"/>
    <property type="match status" value="1"/>
</dbReference>
<evidence type="ECO:0000256" key="2">
    <source>
        <dbReference type="ARBA" id="ARBA00005582"/>
    </source>
</evidence>
<reference evidence="19 20" key="1">
    <citation type="submission" date="2016-03" db="EMBL/GenBank/DDBJ databases">
        <title>Speciation and ecological success in dimly lit waters: horizontal gene transfer in a green sulfur bacteria bloom unveiled by metagenomic assembly.</title>
        <authorList>
            <person name="Llorens-Mares T."/>
            <person name="Liu Z."/>
            <person name="Allen L.Z."/>
            <person name="Rusch D.B."/>
            <person name="Craig M.T."/>
            <person name="Dupont C.L."/>
            <person name="Bryant D.A."/>
            <person name="Casamayor E.O."/>
        </authorList>
    </citation>
    <scope>NUCLEOTIDE SEQUENCE [LARGE SCALE GENOMIC DNA]</scope>
    <source>
        <strain evidence="19">CIII</strain>
    </source>
</reference>
<dbReference type="GO" id="GO:0035539">
    <property type="term" value="F:8-oxo-7,8-dihydrodeoxyguanosine triphosphate pyrophosphatase activity"/>
    <property type="evidence" value="ECO:0007669"/>
    <property type="project" value="UniProtKB-EC"/>
</dbReference>
<dbReference type="GO" id="GO:0008413">
    <property type="term" value="F:8-oxo-7,8-dihydroguanosine triphosphate pyrophosphatase activity"/>
    <property type="evidence" value="ECO:0007669"/>
    <property type="project" value="TreeGrafter"/>
</dbReference>
<dbReference type="GO" id="GO:0046872">
    <property type="term" value="F:metal ion binding"/>
    <property type="evidence" value="ECO:0007669"/>
    <property type="project" value="UniProtKB-KW"/>
</dbReference>
<feature type="domain" description="Nudix hydrolase" evidence="18">
    <location>
        <begin position="1"/>
        <end position="130"/>
    </location>
</feature>
<keyword evidence="3" id="KW-0515">Mutator protein</keyword>
<evidence type="ECO:0000256" key="17">
    <source>
        <dbReference type="RuleBase" id="RU003476"/>
    </source>
</evidence>
<evidence type="ECO:0000256" key="6">
    <source>
        <dbReference type="ARBA" id="ARBA00022763"/>
    </source>
</evidence>
<keyword evidence="4" id="KW-0235">DNA replication</keyword>
<dbReference type="PROSITE" id="PS00893">
    <property type="entry name" value="NUDIX_BOX"/>
    <property type="match status" value="1"/>
</dbReference>
<dbReference type="GO" id="GO:0044716">
    <property type="term" value="F:8-oxo-GDP phosphatase activity"/>
    <property type="evidence" value="ECO:0007669"/>
    <property type="project" value="TreeGrafter"/>
</dbReference>
<keyword evidence="9" id="KW-0234">DNA repair</keyword>
<comment type="cofactor">
    <cofactor evidence="1">
        <name>Mg(2+)</name>
        <dbReference type="ChEBI" id="CHEBI:18420"/>
    </cofactor>
</comment>
<dbReference type="InterPro" id="IPR000086">
    <property type="entry name" value="NUDIX_hydrolase_dom"/>
</dbReference>
<gene>
    <name evidence="19" type="ORF">A3K90_04100</name>
</gene>
<dbReference type="GO" id="GO:0006281">
    <property type="term" value="P:DNA repair"/>
    <property type="evidence" value="ECO:0007669"/>
    <property type="project" value="UniProtKB-KW"/>
</dbReference>
<evidence type="ECO:0000256" key="13">
    <source>
        <dbReference type="ARBA" id="ARBA00040794"/>
    </source>
</evidence>
<dbReference type="Gene3D" id="3.90.79.10">
    <property type="entry name" value="Nucleoside Triphosphate Pyrophosphohydrolase"/>
    <property type="match status" value="1"/>
</dbReference>
<dbReference type="SUPFAM" id="SSF55811">
    <property type="entry name" value="Nudix"/>
    <property type="match status" value="1"/>
</dbReference>
<evidence type="ECO:0000256" key="15">
    <source>
        <dbReference type="ARBA" id="ARBA00041979"/>
    </source>
</evidence>
<dbReference type="EC" id="3.6.1.55" evidence="12"/>
<comment type="similarity">
    <text evidence="2 17">Belongs to the Nudix hydrolase family.</text>
</comment>
<dbReference type="EMBL" id="LVWG01000014">
    <property type="protein sequence ID" value="KZK75042.1"/>
    <property type="molecule type" value="Genomic_DNA"/>
</dbReference>
<sequence length="130" mass="15293">MIEVVAGVIFMKDKILCLQRGQGKYEYISFKYEFPGGKVEIGENHEEALTRELREELDVAVIVGEKILTAEHTYPDFSVRLHFYYCEMPDEQFHLKEHLDYKKLMVKDLKSLDWVEADRVIVNYLSSTIK</sequence>
<dbReference type="PANTHER" id="PTHR47707">
    <property type="entry name" value="8-OXO-DGTP DIPHOSPHATASE"/>
    <property type="match status" value="1"/>
</dbReference>
<dbReference type="CDD" id="cd03425">
    <property type="entry name" value="NUDIX_MutT_NudA_like"/>
    <property type="match status" value="1"/>
</dbReference>
<dbReference type="PROSITE" id="PS51462">
    <property type="entry name" value="NUDIX"/>
    <property type="match status" value="1"/>
</dbReference>
<evidence type="ECO:0000256" key="5">
    <source>
        <dbReference type="ARBA" id="ARBA00022723"/>
    </source>
</evidence>
<evidence type="ECO:0000256" key="11">
    <source>
        <dbReference type="ARBA" id="ARBA00036904"/>
    </source>
</evidence>
<dbReference type="PRINTS" id="PR00502">
    <property type="entry name" value="NUDIXFAMILY"/>
</dbReference>
<evidence type="ECO:0000256" key="7">
    <source>
        <dbReference type="ARBA" id="ARBA00022801"/>
    </source>
</evidence>
<dbReference type="InterPro" id="IPR015797">
    <property type="entry name" value="NUDIX_hydrolase-like_dom_sf"/>
</dbReference>
<dbReference type="InterPro" id="IPR020084">
    <property type="entry name" value="NUDIX_hydrolase_CS"/>
</dbReference>
<comment type="catalytic activity">
    <reaction evidence="10">
        <text>8-oxo-dGTP + H2O = 8-oxo-dGMP + diphosphate + H(+)</text>
        <dbReference type="Rhea" id="RHEA:31575"/>
        <dbReference type="ChEBI" id="CHEBI:15377"/>
        <dbReference type="ChEBI" id="CHEBI:15378"/>
        <dbReference type="ChEBI" id="CHEBI:33019"/>
        <dbReference type="ChEBI" id="CHEBI:63224"/>
        <dbReference type="ChEBI" id="CHEBI:77896"/>
        <dbReference type="EC" id="3.6.1.55"/>
    </reaction>
</comment>
<organism evidence="19 20">
    <name type="scientific">Pelodictyon luteolum</name>
    <dbReference type="NCBI Taxonomy" id="1100"/>
    <lineage>
        <taxon>Bacteria</taxon>
        <taxon>Pseudomonadati</taxon>
        <taxon>Chlorobiota</taxon>
        <taxon>Chlorobiia</taxon>
        <taxon>Chlorobiales</taxon>
        <taxon>Chlorobiaceae</taxon>
        <taxon>Chlorobium/Pelodictyon group</taxon>
        <taxon>Pelodictyon</taxon>
    </lineage>
</organism>
<evidence type="ECO:0000256" key="16">
    <source>
        <dbReference type="ARBA" id="ARBA00042798"/>
    </source>
</evidence>
<dbReference type="GO" id="GO:0044715">
    <property type="term" value="F:8-oxo-dGDP phosphatase activity"/>
    <property type="evidence" value="ECO:0007669"/>
    <property type="project" value="TreeGrafter"/>
</dbReference>
<proteinExistence type="inferred from homology"/>
<keyword evidence="6" id="KW-0227">DNA damage</keyword>
<evidence type="ECO:0000313" key="19">
    <source>
        <dbReference type="EMBL" id="KZK75042.1"/>
    </source>
</evidence>
<dbReference type="AlphaFoldDB" id="A0A165MBE0"/>
<dbReference type="Proteomes" id="UP000076481">
    <property type="component" value="Unassembled WGS sequence"/>
</dbReference>
<name>A0A165MBE0_PELLU</name>
<dbReference type="Pfam" id="PF00293">
    <property type="entry name" value="NUDIX"/>
    <property type="match status" value="1"/>
</dbReference>
<comment type="caution">
    <text evidence="19">The sequence shown here is derived from an EMBL/GenBank/DDBJ whole genome shotgun (WGS) entry which is preliminary data.</text>
</comment>
<evidence type="ECO:0000256" key="4">
    <source>
        <dbReference type="ARBA" id="ARBA00022705"/>
    </source>
</evidence>
<evidence type="ECO:0000256" key="14">
    <source>
        <dbReference type="ARBA" id="ARBA00041592"/>
    </source>
</evidence>
<keyword evidence="8" id="KW-0460">Magnesium</keyword>
<evidence type="ECO:0000256" key="12">
    <source>
        <dbReference type="ARBA" id="ARBA00038905"/>
    </source>
</evidence>
<evidence type="ECO:0000256" key="10">
    <source>
        <dbReference type="ARBA" id="ARBA00035861"/>
    </source>
</evidence>
<accession>A0A165MBE0</accession>
<evidence type="ECO:0000313" key="20">
    <source>
        <dbReference type="Proteomes" id="UP000076481"/>
    </source>
</evidence>
<protein>
    <recommendedName>
        <fullName evidence="13">8-oxo-dGTP diphosphatase</fullName>
        <ecNumber evidence="12">3.6.1.55</ecNumber>
    </recommendedName>
    <alternativeName>
        <fullName evidence="16">7,8-dihydro-8-oxoguanine-triphosphatase</fullName>
    </alternativeName>
    <alternativeName>
        <fullName evidence="15">Mutator protein MutT</fullName>
    </alternativeName>
    <alternativeName>
        <fullName evidence="14">dGTP pyrophosphohydrolase</fullName>
    </alternativeName>
</protein>
<comment type="catalytic activity">
    <reaction evidence="11">
        <text>8-oxo-GTP + H2O = 8-oxo-GMP + diphosphate + H(+)</text>
        <dbReference type="Rhea" id="RHEA:67616"/>
        <dbReference type="ChEBI" id="CHEBI:15377"/>
        <dbReference type="ChEBI" id="CHEBI:15378"/>
        <dbReference type="ChEBI" id="CHEBI:33019"/>
        <dbReference type="ChEBI" id="CHEBI:143553"/>
        <dbReference type="ChEBI" id="CHEBI:145694"/>
    </reaction>
</comment>
<dbReference type="GO" id="GO:0006260">
    <property type="term" value="P:DNA replication"/>
    <property type="evidence" value="ECO:0007669"/>
    <property type="project" value="UniProtKB-KW"/>
</dbReference>
<evidence type="ECO:0000256" key="9">
    <source>
        <dbReference type="ARBA" id="ARBA00023204"/>
    </source>
</evidence>
<evidence type="ECO:0000259" key="18">
    <source>
        <dbReference type="PROSITE" id="PS51462"/>
    </source>
</evidence>
<evidence type="ECO:0000256" key="1">
    <source>
        <dbReference type="ARBA" id="ARBA00001946"/>
    </source>
</evidence>
<evidence type="ECO:0000256" key="8">
    <source>
        <dbReference type="ARBA" id="ARBA00022842"/>
    </source>
</evidence>
<evidence type="ECO:0000256" key="3">
    <source>
        <dbReference type="ARBA" id="ARBA00022457"/>
    </source>
</evidence>
<keyword evidence="5" id="KW-0479">Metal-binding</keyword>
<dbReference type="RefSeq" id="WP_303680829.1">
    <property type="nucleotide sequence ID" value="NZ_LVWG01000014.1"/>
</dbReference>
<dbReference type="InterPro" id="IPR047127">
    <property type="entry name" value="MutT-like"/>
</dbReference>
<keyword evidence="7 17" id="KW-0378">Hydrolase</keyword>
<dbReference type="InterPro" id="IPR020476">
    <property type="entry name" value="Nudix_hydrolase"/>
</dbReference>